<organism evidence="1 2">
    <name type="scientific">Marchantia polymorpha</name>
    <name type="common">Common liverwort</name>
    <name type="synonym">Marchantia aquatica</name>
    <dbReference type="NCBI Taxonomy" id="3197"/>
    <lineage>
        <taxon>Eukaryota</taxon>
        <taxon>Viridiplantae</taxon>
        <taxon>Streptophyta</taxon>
        <taxon>Embryophyta</taxon>
        <taxon>Marchantiophyta</taxon>
        <taxon>Marchantiopsida</taxon>
        <taxon>Marchantiidae</taxon>
        <taxon>Marchantiales</taxon>
        <taxon>Marchantiaceae</taxon>
        <taxon>Marchantia</taxon>
    </lineage>
</organism>
<keyword evidence="2" id="KW-1185">Reference proteome</keyword>
<proteinExistence type="predicted"/>
<sequence>MLRVFPLWCKFRSSSSSVSGSHFGRKVESGREWQIHQKQIDYHRPWSSTSFGHRAVKFHQNKPCLSDSESGTGFFESKRCDHQHLLRIGKSCH</sequence>
<dbReference type="AlphaFoldDB" id="A0A2R6VX92"/>
<dbReference type="Proteomes" id="UP000244005">
    <property type="component" value="Unassembled WGS sequence"/>
</dbReference>
<dbReference type="EMBL" id="KZ775589">
    <property type="protein sequence ID" value="PTQ26220.1"/>
    <property type="molecule type" value="Genomic_DNA"/>
</dbReference>
<name>A0A2R6VX92_MARPO</name>
<accession>A0A2R6VX92</accession>
<evidence type="ECO:0000313" key="1">
    <source>
        <dbReference type="EMBL" id="PTQ26220.1"/>
    </source>
</evidence>
<protein>
    <submittedName>
        <fullName evidence="1">Uncharacterized protein</fullName>
    </submittedName>
</protein>
<reference evidence="2" key="1">
    <citation type="journal article" date="2017" name="Cell">
        <title>Insights into land plant evolution garnered from the Marchantia polymorpha genome.</title>
        <authorList>
            <person name="Bowman J.L."/>
            <person name="Kohchi T."/>
            <person name="Yamato K.T."/>
            <person name="Jenkins J."/>
            <person name="Shu S."/>
            <person name="Ishizaki K."/>
            <person name="Yamaoka S."/>
            <person name="Nishihama R."/>
            <person name="Nakamura Y."/>
            <person name="Berger F."/>
            <person name="Adam C."/>
            <person name="Aki S.S."/>
            <person name="Althoff F."/>
            <person name="Araki T."/>
            <person name="Arteaga-Vazquez M.A."/>
            <person name="Balasubrmanian S."/>
            <person name="Barry K."/>
            <person name="Bauer D."/>
            <person name="Boehm C.R."/>
            <person name="Briginshaw L."/>
            <person name="Caballero-Perez J."/>
            <person name="Catarino B."/>
            <person name="Chen F."/>
            <person name="Chiyoda S."/>
            <person name="Chovatia M."/>
            <person name="Davies K.M."/>
            <person name="Delmans M."/>
            <person name="Demura T."/>
            <person name="Dierschke T."/>
            <person name="Dolan L."/>
            <person name="Dorantes-Acosta A.E."/>
            <person name="Eklund D.M."/>
            <person name="Florent S.N."/>
            <person name="Flores-Sandoval E."/>
            <person name="Fujiyama A."/>
            <person name="Fukuzawa H."/>
            <person name="Galik B."/>
            <person name="Grimanelli D."/>
            <person name="Grimwood J."/>
            <person name="Grossniklaus U."/>
            <person name="Hamada T."/>
            <person name="Haseloff J."/>
            <person name="Hetherington A.J."/>
            <person name="Higo A."/>
            <person name="Hirakawa Y."/>
            <person name="Hundley H.N."/>
            <person name="Ikeda Y."/>
            <person name="Inoue K."/>
            <person name="Inoue S.I."/>
            <person name="Ishida S."/>
            <person name="Jia Q."/>
            <person name="Kakita M."/>
            <person name="Kanazawa T."/>
            <person name="Kawai Y."/>
            <person name="Kawashima T."/>
            <person name="Kennedy M."/>
            <person name="Kinose K."/>
            <person name="Kinoshita T."/>
            <person name="Kohara Y."/>
            <person name="Koide E."/>
            <person name="Komatsu K."/>
            <person name="Kopischke S."/>
            <person name="Kubo M."/>
            <person name="Kyozuka J."/>
            <person name="Lagercrantz U."/>
            <person name="Lin S.S."/>
            <person name="Lindquist E."/>
            <person name="Lipzen A.M."/>
            <person name="Lu C.W."/>
            <person name="De Luna E."/>
            <person name="Martienssen R.A."/>
            <person name="Minamino N."/>
            <person name="Mizutani M."/>
            <person name="Mizutani M."/>
            <person name="Mochizuki N."/>
            <person name="Monte I."/>
            <person name="Mosher R."/>
            <person name="Nagasaki H."/>
            <person name="Nakagami H."/>
            <person name="Naramoto S."/>
            <person name="Nishitani K."/>
            <person name="Ohtani M."/>
            <person name="Okamoto T."/>
            <person name="Okumura M."/>
            <person name="Phillips J."/>
            <person name="Pollak B."/>
            <person name="Reinders A."/>
            <person name="Rovekamp M."/>
            <person name="Sano R."/>
            <person name="Sawa S."/>
            <person name="Schmid M.W."/>
            <person name="Shirakawa M."/>
            <person name="Solano R."/>
            <person name="Spunde A."/>
            <person name="Suetsugu N."/>
            <person name="Sugano S."/>
            <person name="Sugiyama A."/>
            <person name="Sun R."/>
            <person name="Suzuki Y."/>
            <person name="Takenaka M."/>
            <person name="Takezawa D."/>
            <person name="Tomogane H."/>
            <person name="Tsuzuki M."/>
            <person name="Ueda T."/>
            <person name="Umeda M."/>
            <person name="Ward J.M."/>
            <person name="Watanabe Y."/>
            <person name="Yazaki K."/>
            <person name="Yokoyama R."/>
            <person name="Yoshitake Y."/>
            <person name="Yotsui I."/>
            <person name="Zachgo S."/>
            <person name="Schmutz J."/>
        </authorList>
    </citation>
    <scope>NUCLEOTIDE SEQUENCE [LARGE SCALE GENOMIC DNA]</scope>
    <source>
        <strain evidence="2">Tak-1</strain>
    </source>
</reference>
<gene>
    <name evidence="1" type="ORF">MARPO_4405s0001</name>
</gene>
<evidence type="ECO:0000313" key="2">
    <source>
        <dbReference type="Proteomes" id="UP000244005"/>
    </source>
</evidence>
<dbReference type="EMBL" id="KZ775589">
    <property type="protein sequence ID" value="PTQ26219.1"/>
    <property type="molecule type" value="Genomic_DNA"/>
</dbReference>
<reference evidence="1" key="2">
    <citation type="submission" date="2017-12" db="EMBL/GenBank/DDBJ databases">
        <title>WGS assembly of Marchantia polymorpha.</title>
        <authorList>
            <person name="Bowman J.L."/>
            <person name="Kohchi T."/>
            <person name="Yamato K.T."/>
            <person name="Jenkins J."/>
            <person name="Shu S."/>
            <person name="Ishizaki K."/>
            <person name="Yamaoka S."/>
            <person name="Nishihama R."/>
            <person name="Nakamura Y."/>
            <person name="Berger F."/>
            <person name="Adam C."/>
            <person name="Aki S.S."/>
            <person name="Althoff F."/>
            <person name="Araki T."/>
            <person name="Arteaga-Vazquez M.A."/>
            <person name="Balasubrmanian S."/>
            <person name="Bauer D."/>
            <person name="Boehm C.R."/>
            <person name="Briginshaw L."/>
            <person name="Caballero-Perez J."/>
            <person name="Catarino B."/>
            <person name="Chen F."/>
            <person name="Chiyoda S."/>
            <person name="Chovatia M."/>
            <person name="Davies K.M."/>
            <person name="Delmans M."/>
            <person name="Demura T."/>
            <person name="Dierschke T."/>
            <person name="Dolan L."/>
            <person name="Dorantes-Acosta A.E."/>
            <person name="Eklund D.M."/>
            <person name="Florent S.N."/>
            <person name="Flores-Sandoval E."/>
            <person name="Fujiyama A."/>
            <person name="Fukuzawa H."/>
            <person name="Galik B."/>
            <person name="Grimanelli D."/>
            <person name="Grimwood J."/>
            <person name="Grossniklaus U."/>
            <person name="Hamada T."/>
            <person name="Haseloff J."/>
            <person name="Hetherington A.J."/>
            <person name="Higo A."/>
            <person name="Hirakawa Y."/>
            <person name="Hundley H.N."/>
            <person name="Ikeda Y."/>
            <person name="Inoue K."/>
            <person name="Inoue S."/>
            <person name="Ishida S."/>
            <person name="Jia Q."/>
            <person name="Kakita M."/>
            <person name="Kanazawa T."/>
            <person name="Kawai Y."/>
            <person name="Kawashima T."/>
            <person name="Kennedy M."/>
            <person name="Kinose K."/>
            <person name="Kinoshita T."/>
            <person name="Kohara Y."/>
            <person name="Koide E."/>
            <person name="Komatsu K."/>
            <person name="Kopischke S."/>
            <person name="Kubo M."/>
            <person name="Kyozuka J."/>
            <person name="Lagercrantz U."/>
            <person name="Lin S.S."/>
            <person name="Lindquist E."/>
            <person name="Lipzen A.M."/>
            <person name="Lu C."/>
            <person name="Luna E.D."/>
            <person name="Martienssen R.A."/>
            <person name="Minamino N."/>
            <person name="Mizutani M."/>
            <person name="Mizutani M."/>
            <person name="Mochizuki N."/>
            <person name="Monte I."/>
            <person name="Mosher R."/>
            <person name="Nagasaki H."/>
            <person name="Nakagami H."/>
            <person name="Naramoto S."/>
            <person name="Nishitani K."/>
            <person name="Ohtani M."/>
            <person name="Okamoto T."/>
            <person name="Okumura M."/>
            <person name="Phillips J."/>
            <person name="Pollak B."/>
            <person name="Reinders A."/>
            <person name="Roevekamp M."/>
            <person name="Sano R."/>
            <person name="Sawa S."/>
            <person name="Schmid M.W."/>
            <person name="Shirakawa M."/>
            <person name="Solano R."/>
            <person name="Spunde A."/>
            <person name="Suetsugu N."/>
            <person name="Sugano S."/>
            <person name="Sugiyama A."/>
            <person name="Sun R."/>
            <person name="Suzuki Y."/>
            <person name="Takenaka M."/>
            <person name="Takezawa D."/>
            <person name="Tomogane H."/>
            <person name="Tsuzuki M."/>
            <person name="Ueda T."/>
            <person name="Umeda M."/>
            <person name="Ward J.M."/>
            <person name="Watanabe Y."/>
            <person name="Yazaki K."/>
            <person name="Yokoyama R."/>
            <person name="Yoshitake Y."/>
            <person name="Yotsui I."/>
            <person name="Zachgo S."/>
            <person name="Schmutz J."/>
        </authorList>
    </citation>
    <scope>NUCLEOTIDE SEQUENCE [LARGE SCALE GENOMIC DNA]</scope>
    <source>
        <strain evidence="1">Tak-1</strain>
    </source>
</reference>